<organism evidence="2 3">
    <name type="scientific">Candidatus Blautia avicola</name>
    <dbReference type="NCBI Taxonomy" id="2838483"/>
    <lineage>
        <taxon>Bacteria</taxon>
        <taxon>Bacillati</taxon>
        <taxon>Bacillota</taxon>
        <taxon>Clostridia</taxon>
        <taxon>Lachnospirales</taxon>
        <taxon>Lachnospiraceae</taxon>
        <taxon>Blautia</taxon>
    </lineage>
</organism>
<protein>
    <submittedName>
        <fullName evidence="2">Uncharacterized protein</fullName>
    </submittedName>
</protein>
<dbReference type="EMBL" id="DWUY01000028">
    <property type="protein sequence ID" value="HJD27640.1"/>
    <property type="molecule type" value="Genomic_DNA"/>
</dbReference>
<feature type="transmembrane region" description="Helical" evidence="1">
    <location>
        <begin position="36"/>
        <end position="59"/>
    </location>
</feature>
<dbReference type="Proteomes" id="UP000823892">
    <property type="component" value="Unassembled WGS sequence"/>
</dbReference>
<keyword evidence="1" id="KW-0472">Membrane</keyword>
<keyword evidence="1" id="KW-0812">Transmembrane</keyword>
<reference evidence="2" key="2">
    <citation type="submission" date="2021-04" db="EMBL/GenBank/DDBJ databases">
        <authorList>
            <person name="Gilroy R."/>
        </authorList>
    </citation>
    <scope>NUCLEOTIDE SEQUENCE</scope>
    <source>
        <strain evidence="2">ChiBcec6-4105</strain>
    </source>
</reference>
<proteinExistence type="predicted"/>
<feature type="transmembrane region" description="Helical" evidence="1">
    <location>
        <begin position="6"/>
        <end position="24"/>
    </location>
</feature>
<reference evidence="2" key="1">
    <citation type="journal article" date="2021" name="PeerJ">
        <title>Extensive microbial diversity within the chicken gut microbiome revealed by metagenomics and culture.</title>
        <authorList>
            <person name="Gilroy R."/>
            <person name="Ravi A."/>
            <person name="Getino M."/>
            <person name="Pursley I."/>
            <person name="Horton D.L."/>
            <person name="Alikhan N.F."/>
            <person name="Baker D."/>
            <person name="Gharbi K."/>
            <person name="Hall N."/>
            <person name="Watson M."/>
            <person name="Adriaenssens E.M."/>
            <person name="Foster-Nyarko E."/>
            <person name="Jarju S."/>
            <person name="Secka A."/>
            <person name="Antonio M."/>
            <person name="Oren A."/>
            <person name="Chaudhuri R.R."/>
            <person name="La Ragione R."/>
            <person name="Hildebrand F."/>
            <person name="Pallen M.J."/>
        </authorList>
    </citation>
    <scope>NUCLEOTIDE SEQUENCE</scope>
    <source>
        <strain evidence="2">ChiBcec6-4105</strain>
    </source>
</reference>
<evidence type="ECO:0000256" key="1">
    <source>
        <dbReference type="SAM" id="Phobius"/>
    </source>
</evidence>
<gene>
    <name evidence="2" type="ORF">H9914_01370</name>
</gene>
<comment type="caution">
    <text evidence="2">The sequence shown here is derived from an EMBL/GenBank/DDBJ whole genome shotgun (WGS) entry which is preliminary data.</text>
</comment>
<evidence type="ECO:0000313" key="2">
    <source>
        <dbReference type="EMBL" id="HJD27640.1"/>
    </source>
</evidence>
<dbReference type="AlphaFoldDB" id="A0A9D2TV57"/>
<sequence length="99" mass="10937">MAISIAAYTFYKIIMAVIHMVKVRKMESPILITIRNIGVADALVSMLTLQMTILVSFQGTDSLDMNRINGITGLAVCLLISALGISMIYYAFKRRSCCN</sequence>
<feature type="transmembrane region" description="Helical" evidence="1">
    <location>
        <begin position="71"/>
        <end position="92"/>
    </location>
</feature>
<evidence type="ECO:0000313" key="3">
    <source>
        <dbReference type="Proteomes" id="UP000823892"/>
    </source>
</evidence>
<keyword evidence="1" id="KW-1133">Transmembrane helix</keyword>
<accession>A0A9D2TV57</accession>
<name>A0A9D2TV57_9FIRM</name>